<comment type="catalytic activity">
    <reaction evidence="7">
        <text>adenosine + H2O + H(+) = inosine + NH4(+)</text>
        <dbReference type="Rhea" id="RHEA:24408"/>
        <dbReference type="ChEBI" id="CHEBI:15377"/>
        <dbReference type="ChEBI" id="CHEBI:15378"/>
        <dbReference type="ChEBI" id="CHEBI:16335"/>
        <dbReference type="ChEBI" id="CHEBI:17596"/>
        <dbReference type="ChEBI" id="CHEBI:28938"/>
        <dbReference type="EC" id="3.5.4.4"/>
    </reaction>
    <physiologicalReaction direction="left-to-right" evidence="7">
        <dbReference type="Rhea" id="RHEA:24409"/>
    </physiologicalReaction>
</comment>
<evidence type="ECO:0000256" key="9">
    <source>
        <dbReference type="ARBA" id="ARBA00049893"/>
    </source>
</evidence>
<evidence type="ECO:0000256" key="1">
    <source>
        <dbReference type="ARBA" id="ARBA00000553"/>
    </source>
</evidence>
<evidence type="ECO:0000256" key="8">
    <source>
        <dbReference type="ARBA" id="ARBA00048968"/>
    </source>
</evidence>
<dbReference type="InterPro" id="IPR011324">
    <property type="entry name" value="Cytotoxic_necrot_fac-like_cat"/>
</dbReference>
<keyword evidence="6" id="KW-0862">Zinc</keyword>
<dbReference type="Gene3D" id="3.60.140.10">
    <property type="entry name" value="CNF1/YfiH-like putative cysteine hydrolases"/>
    <property type="match status" value="1"/>
</dbReference>
<comment type="catalytic activity">
    <reaction evidence="8">
        <text>adenosine + phosphate = alpha-D-ribose 1-phosphate + adenine</text>
        <dbReference type="Rhea" id="RHEA:27642"/>
        <dbReference type="ChEBI" id="CHEBI:16335"/>
        <dbReference type="ChEBI" id="CHEBI:16708"/>
        <dbReference type="ChEBI" id="CHEBI:43474"/>
        <dbReference type="ChEBI" id="CHEBI:57720"/>
        <dbReference type="EC" id="2.4.2.1"/>
    </reaction>
    <physiologicalReaction direction="left-to-right" evidence="8">
        <dbReference type="Rhea" id="RHEA:27643"/>
    </physiologicalReaction>
</comment>
<dbReference type="InterPro" id="IPR038371">
    <property type="entry name" value="Cu_polyphenol_OxRdtase_sf"/>
</dbReference>
<keyword evidence="3" id="KW-0808">Transferase</keyword>
<evidence type="ECO:0000313" key="12">
    <source>
        <dbReference type="Proteomes" id="UP000469346"/>
    </source>
</evidence>
<evidence type="ECO:0000256" key="6">
    <source>
        <dbReference type="ARBA" id="ARBA00022833"/>
    </source>
</evidence>
<gene>
    <name evidence="11" type="primary">pgeF</name>
    <name evidence="11" type="ORF">G3N55_11900</name>
</gene>
<dbReference type="InterPro" id="IPR003730">
    <property type="entry name" value="Cu_polyphenol_OxRdtase"/>
</dbReference>
<dbReference type="Pfam" id="PF02578">
    <property type="entry name" value="Cu-oxidase_4"/>
    <property type="match status" value="1"/>
</dbReference>
<dbReference type="GO" id="GO:0017061">
    <property type="term" value="F:S-methyl-5-thioadenosine phosphorylase activity"/>
    <property type="evidence" value="ECO:0007669"/>
    <property type="project" value="UniProtKB-EC"/>
</dbReference>
<dbReference type="AlphaFoldDB" id="A0A6N9TR38"/>
<proteinExistence type="inferred from homology"/>
<evidence type="ECO:0000256" key="4">
    <source>
        <dbReference type="ARBA" id="ARBA00022723"/>
    </source>
</evidence>
<reference evidence="11 12" key="1">
    <citation type="submission" date="2020-02" db="EMBL/GenBank/DDBJ databases">
        <title>Comparative genomics of sulfur disproportionating microorganisms.</title>
        <authorList>
            <person name="Ward L.M."/>
            <person name="Bertran E."/>
            <person name="Johnston D.T."/>
        </authorList>
    </citation>
    <scope>NUCLEOTIDE SEQUENCE [LARGE SCALE GENOMIC DNA]</scope>
    <source>
        <strain evidence="11 12">DSM 100025</strain>
    </source>
</reference>
<evidence type="ECO:0000256" key="2">
    <source>
        <dbReference type="ARBA" id="ARBA00007353"/>
    </source>
</evidence>
<dbReference type="SUPFAM" id="SSF64438">
    <property type="entry name" value="CNF1/YfiH-like putative cysteine hydrolases"/>
    <property type="match status" value="1"/>
</dbReference>
<sequence>MEPRRIQDGTGGPVALPPLEDWEAAGARLRHFTRWGGVSRPPFEGLNLGAGVGDDPAAVAENRRRVAAAVGARRLVSARQVHGVELAVVGDDTAAEVDGVDGLLTDAAGVALMIRHADCQALVLFDPVRRAVANVHCGWRGSAAGLPGRAVAAMNAAFGSRPGDLLAAVGPALGPCCAEFRDWERLLPPGLHRFRVGARHVDFRAATRWQLEAAGVRPERITVCETCTACSRDFFSYRREGRTGRAATVVMLAGAVHGR</sequence>
<comment type="catalytic activity">
    <reaction evidence="1">
        <text>inosine + phosphate = alpha-D-ribose 1-phosphate + hypoxanthine</text>
        <dbReference type="Rhea" id="RHEA:27646"/>
        <dbReference type="ChEBI" id="CHEBI:17368"/>
        <dbReference type="ChEBI" id="CHEBI:17596"/>
        <dbReference type="ChEBI" id="CHEBI:43474"/>
        <dbReference type="ChEBI" id="CHEBI:57720"/>
        <dbReference type="EC" id="2.4.2.1"/>
    </reaction>
    <physiologicalReaction direction="left-to-right" evidence="1">
        <dbReference type="Rhea" id="RHEA:27647"/>
    </physiologicalReaction>
</comment>
<keyword evidence="5" id="KW-0378">Hydrolase</keyword>
<keyword evidence="4" id="KW-0479">Metal-binding</keyword>
<organism evidence="11 12">
    <name type="scientific">Dissulfurirhabdus thermomarina</name>
    <dbReference type="NCBI Taxonomy" id="1765737"/>
    <lineage>
        <taxon>Bacteria</taxon>
        <taxon>Deltaproteobacteria</taxon>
        <taxon>Dissulfurirhabdaceae</taxon>
        <taxon>Dissulfurirhabdus</taxon>
    </lineage>
</organism>
<evidence type="ECO:0000313" key="11">
    <source>
        <dbReference type="EMBL" id="NDY43538.1"/>
    </source>
</evidence>
<dbReference type="PANTHER" id="PTHR30616:SF2">
    <property type="entry name" value="PURINE NUCLEOSIDE PHOSPHORYLASE LACC1"/>
    <property type="match status" value="1"/>
</dbReference>
<dbReference type="RefSeq" id="WP_163299865.1">
    <property type="nucleotide sequence ID" value="NZ_JAAGRR010000201.1"/>
</dbReference>
<dbReference type="CDD" id="cd16833">
    <property type="entry name" value="YfiH"/>
    <property type="match status" value="1"/>
</dbReference>
<protein>
    <recommendedName>
        <fullName evidence="10">Purine nucleoside phosphorylase</fullName>
    </recommendedName>
</protein>
<dbReference type="EMBL" id="JAAGRR010000201">
    <property type="protein sequence ID" value="NDY43538.1"/>
    <property type="molecule type" value="Genomic_DNA"/>
</dbReference>
<accession>A0A6N9TR38</accession>
<keyword evidence="12" id="KW-1185">Reference proteome</keyword>
<dbReference type="PANTHER" id="PTHR30616">
    <property type="entry name" value="UNCHARACTERIZED PROTEIN YFIH"/>
    <property type="match status" value="1"/>
</dbReference>
<dbReference type="Proteomes" id="UP000469346">
    <property type="component" value="Unassembled WGS sequence"/>
</dbReference>
<comment type="caution">
    <text evidence="11">The sequence shown here is derived from an EMBL/GenBank/DDBJ whole genome shotgun (WGS) entry which is preliminary data.</text>
</comment>
<dbReference type="GO" id="GO:0005507">
    <property type="term" value="F:copper ion binding"/>
    <property type="evidence" value="ECO:0007669"/>
    <property type="project" value="TreeGrafter"/>
</dbReference>
<name>A0A6N9TR38_DISTH</name>
<evidence type="ECO:0000256" key="10">
    <source>
        <dbReference type="RuleBase" id="RU361274"/>
    </source>
</evidence>
<dbReference type="NCBIfam" id="TIGR00726">
    <property type="entry name" value="peptidoglycan editing factor PgeF"/>
    <property type="match status" value="1"/>
</dbReference>
<comment type="catalytic activity">
    <reaction evidence="9">
        <text>S-methyl-5'-thioadenosine + phosphate = 5-(methylsulfanyl)-alpha-D-ribose 1-phosphate + adenine</text>
        <dbReference type="Rhea" id="RHEA:11852"/>
        <dbReference type="ChEBI" id="CHEBI:16708"/>
        <dbReference type="ChEBI" id="CHEBI:17509"/>
        <dbReference type="ChEBI" id="CHEBI:43474"/>
        <dbReference type="ChEBI" id="CHEBI:58533"/>
        <dbReference type="EC" id="2.4.2.28"/>
    </reaction>
    <physiologicalReaction direction="left-to-right" evidence="9">
        <dbReference type="Rhea" id="RHEA:11853"/>
    </physiologicalReaction>
</comment>
<evidence type="ECO:0000256" key="3">
    <source>
        <dbReference type="ARBA" id="ARBA00022679"/>
    </source>
</evidence>
<evidence type="ECO:0000256" key="7">
    <source>
        <dbReference type="ARBA" id="ARBA00047989"/>
    </source>
</evidence>
<dbReference type="GO" id="GO:0016787">
    <property type="term" value="F:hydrolase activity"/>
    <property type="evidence" value="ECO:0007669"/>
    <property type="project" value="UniProtKB-KW"/>
</dbReference>
<evidence type="ECO:0000256" key="5">
    <source>
        <dbReference type="ARBA" id="ARBA00022801"/>
    </source>
</evidence>
<comment type="similarity">
    <text evidence="2 10">Belongs to the purine nucleoside phosphorylase YfiH/LACC1 family.</text>
</comment>